<dbReference type="InterPro" id="IPR011356">
    <property type="entry name" value="Leucine_aapep/pepB"/>
</dbReference>
<comment type="similarity">
    <text evidence="1">Belongs to the peptidase M17 family.</text>
</comment>
<evidence type="ECO:0000256" key="2">
    <source>
        <dbReference type="ARBA" id="ARBA00022438"/>
    </source>
</evidence>
<dbReference type="PRINTS" id="PR00481">
    <property type="entry name" value="LAMNOPPTDASE"/>
</dbReference>
<keyword evidence="2" id="KW-0031">Aminopeptidase</keyword>
<dbReference type="PANTHER" id="PTHR11963">
    <property type="entry name" value="LEUCINE AMINOPEPTIDASE-RELATED"/>
    <property type="match status" value="1"/>
</dbReference>
<dbReference type="PANTHER" id="PTHR11963:SF48">
    <property type="entry name" value="DIPEPTIDASE B, ISOFORM A"/>
    <property type="match status" value="1"/>
</dbReference>
<dbReference type="GO" id="GO:0070006">
    <property type="term" value="F:metalloaminopeptidase activity"/>
    <property type="evidence" value="ECO:0007669"/>
    <property type="project" value="InterPro"/>
</dbReference>
<dbReference type="OrthoDB" id="412814at2759"/>
<gene>
    <name evidence="6" type="ORF">GGI19_004972</name>
</gene>
<keyword evidence="3" id="KW-0645">Protease</keyword>
<dbReference type="EMBL" id="JANBUH010000516">
    <property type="protein sequence ID" value="KAJ2750667.1"/>
    <property type="molecule type" value="Genomic_DNA"/>
</dbReference>
<evidence type="ECO:0000256" key="3">
    <source>
        <dbReference type="ARBA" id="ARBA00022670"/>
    </source>
</evidence>
<name>A0A9W8GQL2_9FUNG</name>
<evidence type="ECO:0000313" key="7">
    <source>
        <dbReference type="Proteomes" id="UP001140011"/>
    </source>
</evidence>
<keyword evidence="7" id="KW-1185">Reference proteome</keyword>
<dbReference type="GO" id="GO:0006508">
    <property type="term" value="P:proteolysis"/>
    <property type="evidence" value="ECO:0007669"/>
    <property type="project" value="UniProtKB-KW"/>
</dbReference>
<dbReference type="Pfam" id="PF00883">
    <property type="entry name" value="Peptidase_M17"/>
    <property type="match status" value="1"/>
</dbReference>
<dbReference type="GO" id="GO:0030145">
    <property type="term" value="F:manganese ion binding"/>
    <property type="evidence" value="ECO:0007669"/>
    <property type="project" value="InterPro"/>
</dbReference>
<evidence type="ECO:0000259" key="5">
    <source>
        <dbReference type="Pfam" id="PF00883"/>
    </source>
</evidence>
<proteinExistence type="inferred from homology"/>
<evidence type="ECO:0000313" key="6">
    <source>
        <dbReference type="EMBL" id="KAJ2750667.1"/>
    </source>
</evidence>
<dbReference type="SUPFAM" id="SSF53187">
    <property type="entry name" value="Zn-dependent exopeptidases"/>
    <property type="match status" value="1"/>
</dbReference>
<dbReference type="AlphaFoldDB" id="A0A9W8GQL2"/>
<evidence type="ECO:0000256" key="1">
    <source>
        <dbReference type="ARBA" id="ARBA00009528"/>
    </source>
</evidence>
<protein>
    <recommendedName>
        <fullName evidence="5">Cytosol aminopeptidase domain-containing protein</fullName>
    </recommendedName>
</protein>
<dbReference type="Gene3D" id="3.40.630.10">
    <property type="entry name" value="Zn peptidases"/>
    <property type="match status" value="1"/>
</dbReference>
<dbReference type="Proteomes" id="UP001140011">
    <property type="component" value="Unassembled WGS sequence"/>
</dbReference>
<keyword evidence="4" id="KW-0378">Hydrolase</keyword>
<comment type="caution">
    <text evidence="6">The sequence shown here is derived from an EMBL/GenBank/DDBJ whole genome shotgun (WGS) entry which is preliminary data.</text>
</comment>
<accession>A0A9W8GQL2</accession>
<organism evidence="6 7">
    <name type="scientific">Coemansia pectinata</name>
    <dbReference type="NCBI Taxonomy" id="1052879"/>
    <lineage>
        <taxon>Eukaryota</taxon>
        <taxon>Fungi</taxon>
        <taxon>Fungi incertae sedis</taxon>
        <taxon>Zoopagomycota</taxon>
        <taxon>Kickxellomycotina</taxon>
        <taxon>Kickxellomycetes</taxon>
        <taxon>Kickxellales</taxon>
        <taxon>Kickxellaceae</taxon>
        <taxon>Coemansia</taxon>
    </lineage>
</organism>
<sequence length="552" mass="58555">MPGLPQIRVHDNLGDLSSDSHDALVVVYSEFADFCSLQSAGVSQAIEAVQPFAKVDKEFGKSVVLVPAAAVGGGRLILSPMGSLTDDTDDVRKIGDAVKAGVLRATEAGARRPAICVAQGLPGADEVADADYSRWVEVALLAALDASYVTLVVREHRQNTDAAVLEKLESIDLVVVDGSVSADELDRAVQRASAIETGRRLAIDMGYGDAQRMTPYNCALTIKDAVKGVAGITYEEIKDLDVIKREYPLLYNSARASFSEPSTWPCVVKLEYRSPAPAEVKEHLYLVGKGVTYDTGGITIKIGAAMRGMSRDKLGACGVAGFVLATGLIQERGVDLSCILAFERNSIGPNALLPDEVVVSRAGVRVLINDTDAEGRLVMTDPVAECRERIIAARAQGDSKPAAIYTAATLTGHVIRAYGWYGATVANGPARRGGFDRRLAVSGLAYGDPFENSIMRREDYSLVASKTDREDVYQSNAHPSTQTDRGHQYPAAFIIRASGLDKHSLGAGLEAAIPFVHVDIAGSAEDGVEPGLGLCAITGSPVATFAGAFWSK</sequence>
<evidence type="ECO:0000256" key="4">
    <source>
        <dbReference type="ARBA" id="ARBA00022801"/>
    </source>
</evidence>
<feature type="domain" description="Cytosol aminopeptidase" evidence="5">
    <location>
        <begin position="205"/>
        <end position="544"/>
    </location>
</feature>
<dbReference type="InterPro" id="IPR000819">
    <property type="entry name" value="Peptidase_M17_C"/>
</dbReference>
<dbReference type="GO" id="GO:0005737">
    <property type="term" value="C:cytoplasm"/>
    <property type="evidence" value="ECO:0007669"/>
    <property type="project" value="InterPro"/>
</dbReference>
<reference evidence="6" key="1">
    <citation type="submission" date="2022-07" db="EMBL/GenBank/DDBJ databases">
        <title>Phylogenomic reconstructions and comparative analyses of Kickxellomycotina fungi.</title>
        <authorList>
            <person name="Reynolds N.K."/>
            <person name="Stajich J.E."/>
            <person name="Barry K."/>
            <person name="Grigoriev I.V."/>
            <person name="Crous P."/>
            <person name="Smith M.E."/>
        </authorList>
    </citation>
    <scope>NUCLEOTIDE SEQUENCE</scope>
    <source>
        <strain evidence="6">BCRC 34297</strain>
    </source>
</reference>